<evidence type="ECO:0000256" key="1">
    <source>
        <dbReference type="SAM" id="Phobius"/>
    </source>
</evidence>
<dbReference type="KEGG" id="gbr:Gbro_0326"/>
<accession>D0LCE1</accession>
<feature type="transmembrane region" description="Helical" evidence="1">
    <location>
        <begin position="123"/>
        <end position="142"/>
    </location>
</feature>
<dbReference type="STRING" id="526226.Gbro_0326"/>
<dbReference type="PANTHER" id="PTHR37314">
    <property type="entry name" value="SLR0142 PROTEIN"/>
    <property type="match status" value="1"/>
</dbReference>
<organism evidence="2 3">
    <name type="scientific">Gordonia bronchialis (strain ATCC 25592 / DSM 43247 / BCRC 13721 / JCM 3198 / KCTC 3076 / NBRC 16047 / NCTC 10667)</name>
    <name type="common">Rhodococcus bronchialis</name>
    <dbReference type="NCBI Taxonomy" id="526226"/>
    <lineage>
        <taxon>Bacteria</taxon>
        <taxon>Bacillati</taxon>
        <taxon>Actinomycetota</taxon>
        <taxon>Actinomycetes</taxon>
        <taxon>Mycobacteriales</taxon>
        <taxon>Gordoniaceae</taxon>
        <taxon>Gordonia</taxon>
    </lineage>
</organism>
<name>D0LCE1_GORB4</name>
<feature type="transmembrane region" description="Helical" evidence="1">
    <location>
        <begin position="63"/>
        <end position="84"/>
    </location>
</feature>
<sequence length="234" mass="23220">MLSRFHAAPAERLHAVLMIALTFTTGINDAVGYLGLDKVFTGNMTGNVVILGMGVAGGDGLPVLGPALALAGFMAGAGVAGLVLRPATRGWSARTTVLLACVAAVMVASAAILFTVGDSPTRGWMITVTTSAATAMGVQAATARVVAVKDVSTVVVTSTITGLAADVFGPGPGLGRDAARRFAAIAAILVGAAVGVLLMNVHLGVGLLVAGVIIAVVTVVGALHRPSCQTPSLQ</sequence>
<evidence type="ECO:0000313" key="2">
    <source>
        <dbReference type="EMBL" id="ACY19665.1"/>
    </source>
</evidence>
<keyword evidence="3" id="KW-1185">Reference proteome</keyword>
<keyword evidence="1" id="KW-1133">Transmembrane helix</keyword>
<dbReference type="EMBL" id="CP001802">
    <property type="protein sequence ID" value="ACY19665.1"/>
    <property type="molecule type" value="Genomic_DNA"/>
</dbReference>
<dbReference type="eggNOG" id="COG3619">
    <property type="taxonomic scope" value="Bacteria"/>
</dbReference>
<dbReference type="InterPro" id="IPR010699">
    <property type="entry name" value="DUF1275"/>
</dbReference>
<protein>
    <recommendedName>
        <fullName evidence="4">DUF1275 domain-containing protein</fullName>
    </recommendedName>
</protein>
<proteinExistence type="predicted"/>
<keyword evidence="1" id="KW-0812">Transmembrane</keyword>
<reference evidence="2 3" key="2">
    <citation type="journal article" date="2010" name="Stand. Genomic Sci.">
        <title>Complete genome sequence of Gordonia bronchialis type strain (3410).</title>
        <authorList>
            <person name="Ivanova N."/>
            <person name="Sikorski J."/>
            <person name="Jando M."/>
            <person name="Lapidus A."/>
            <person name="Nolan M."/>
            <person name="Lucas S."/>
            <person name="Del Rio T.G."/>
            <person name="Tice H."/>
            <person name="Copeland A."/>
            <person name="Cheng J.F."/>
            <person name="Chen F."/>
            <person name="Bruce D."/>
            <person name="Goodwin L."/>
            <person name="Pitluck S."/>
            <person name="Mavromatis K."/>
            <person name="Ovchinnikova G."/>
            <person name="Pati A."/>
            <person name="Chen A."/>
            <person name="Palaniappan K."/>
            <person name="Land M."/>
            <person name="Hauser L."/>
            <person name="Chang Y.J."/>
            <person name="Jeffries C.D."/>
            <person name="Chain P."/>
            <person name="Saunders E."/>
            <person name="Han C."/>
            <person name="Detter J.C."/>
            <person name="Brettin T."/>
            <person name="Rohde M."/>
            <person name="Goker M."/>
            <person name="Bristow J."/>
            <person name="Eisen J.A."/>
            <person name="Markowitz V."/>
            <person name="Hugenholtz P."/>
            <person name="Klenk H.P."/>
            <person name="Kyrpides N.C."/>
        </authorList>
    </citation>
    <scope>NUCLEOTIDE SEQUENCE [LARGE SCALE GENOMIC DNA]</scope>
    <source>
        <strain evidence="3">ATCC 25592 / DSM 43247 / BCRC 13721 / JCM 3198 / KCTC 3076 / NBRC 16047 / NCTC 10667</strain>
    </source>
</reference>
<dbReference type="PANTHER" id="PTHR37314:SF4">
    <property type="entry name" value="UPF0700 TRANSMEMBRANE PROTEIN YOAK"/>
    <property type="match status" value="1"/>
</dbReference>
<reference evidence="3" key="1">
    <citation type="submission" date="2009-10" db="EMBL/GenBank/DDBJ databases">
        <title>The complete chromosome of Gordonia bronchialis DSM 43247.</title>
        <authorList>
            <consortium name="US DOE Joint Genome Institute (JGI-PGF)"/>
            <person name="Lucas S."/>
            <person name="Copeland A."/>
            <person name="Lapidus A."/>
            <person name="Glavina del Rio T."/>
            <person name="Dalin E."/>
            <person name="Tice H."/>
            <person name="Bruce D."/>
            <person name="Goodwin L."/>
            <person name="Pitluck S."/>
            <person name="Kyrpides N."/>
            <person name="Mavromatis K."/>
            <person name="Ivanova N."/>
            <person name="Ovchinnikova G."/>
            <person name="Saunders E."/>
            <person name="Brettin T."/>
            <person name="Detter J.C."/>
            <person name="Han C."/>
            <person name="Larimer F."/>
            <person name="Land M."/>
            <person name="Hauser L."/>
            <person name="Markowitz V."/>
            <person name="Cheng J.-F."/>
            <person name="Hugenholtz P."/>
            <person name="Woyke T."/>
            <person name="Wu D."/>
            <person name="Jando M."/>
            <person name="Schneider S."/>
            <person name="Goeker M."/>
            <person name="Klenk H.-P."/>
            <person name="Eisen J.A."/>
        </authorList>
    </citation>
    <scope>NUCLEOTIDE SEQUENCE [LARGE SCALE GENOMIC DNA]</scope>
    <source>
        <strain evidence="3">ATCC 25592 / DSM 43247 / BCRC 13721 / JCM 3198 / KCTC 3076 / NBRC 16047 / NCTC 10667</strain>
    </source>
</reference>
<feature type="transmembrane region" description="Helical" evidence="1">
    <location>
        <begin position="182"/>
        <end position="199"/>
    </location>
</feature>
<dbReference type="HOGENOM" id="CLU_061825_2_0_11"/>
<evidence type="ECO:0008006" key="4">
    <source>
        <dbReference type="Google" id="ProtNLM"/>
    </source>
</evidence>
<keyword evidence="1" id="KW-0472">Membrane</keyword>
<evidence type="ECO:0000313" key="3">
    <source>
        <dbReference type="Proteomes" id="UP000001219"/>
    </source>
</evidence>
<gene>
    <name evidence="2" type="ordered locus">Gbro_0326</name>
</gene>
<feature type="transmembrane region" description="Helical" evidence="1">
    <location>
        <begin position="205"/>
        <end position="223"/>
    </location>
</feature>
<dbReference type="Pfam" id="PF06912">
    <property type="entry name" value="DUF1275"/>
    <property type="match status" value="1"/>
</dbReference>
<feature type="transmembrane region" description="Helical" evidence="1">
    <location>
        <begin position="96"/>
        <end position="117"/>
    </location>
</feature>
<dbReference type="AlphaFoldDB" id="D0LCE1"/>
<feature type="transmembrane region" description="Helical" evidence="1">
    <location>
        <begin position="12"/>
        <end position="36"/>
    </location>
</feature>
<dbReference type="Proteomes" id="UP000001219">
    <property type="component" value="Chromosome"/>
</dbReference>